<evidence type="ECO:0000313" key="2">
    <source>
        <dbReference type="Proteomes" id="UP000001420"/>
    </source>
</evidence>
<dbReference type="Pfam" id="PF14234">
    <property type="entry name" value="DUF4336"/>
    <property type="match status" value="1"/>
</dbReference>
<proteinExistence type="predicted"/>
<dbReference type="InterPro" id="IPR025638">
    <property type="entry name" value="DUF4336"/>
</dbReference>
<organism evidence="1 2">
    <name type="scientific">Prochlorococcus marinus (strain SARG / CCMP1375 / SS120)</name>
    <dbReference type="NCBI Taxonomy" id="167539"/>
    <lineage>
        <taxon>Bacteria</taxon>
        <taxon>Bacillati</taxon>
        <taxon>Cyanobacteriota</taxon>
        <taxon>Cyanophyceae</taxon>
        <taxon>Synechococcales</taxon>
        <taxon>Prochlorococcaceae</taxon>
        <taxon>Prochlorococcus</taxon>
    </lineage>
</organism>
<dbReference type="eggNOG" id="ENOG502Z7P6">
    <property type="taxonomic scope" value="Bacteria"/>
</dbReference>
<protein>
    <recommendedName>
        <fullName evidence="3">DUF4336 domain-containing protein</fullName>
    </recommendedName>
</protein>
<dbReference type="PANTHER" id="PTHR33835">
    <property type="entry name" value="YALI0C07656P"/>
    <property type="match status" value="1"/>
</dbReference>
<dbReference type="PANTHER" id="PTHR33835:SF2">
    <property type="entry name" value="LYSINE-TRNA LIGASE"/>
    <property type="match status" value="1"/>
</dbReference>
<dbReference type="EMBL" id="AE017126">
    <property type="protein sequence ID" value="AAQ00102.1"/>
    <property type="molecule type" value="Genomic_DNA"/>
</dbReference>
<dbReference type="RefSeq" id="WP_011125209.1">
    <property type="nucleotide sequence ID" value="NC_005042.1"/>
</dbReference>
<dbReference type="KEGG" id="pma:Pro_1057"/>
<accession>Q7VBN5</accession>
<dbReference type="AlphaFoldDB" id="Q7VBN5"/>
<evidence type="ECO:0008006" key="3">
    <source>
        <dbReference type="Google" id="ProtNLM"/>
    </source>
</evidence>
<name>Q7VBN5_PROMA</name>
<dbReference type="PATRIC" id="fig|167539.5.peg.1107"/>
<dbReference type="OrthoDB" id="537092at2"/>
<gene>
    <name evidence="1" type="ordered locus">Pro_1057</name>
</gene>
<dbReference type="HOGENOM" id="CLU_042215_1_0_3"/>
<keyword evidence="2" id="KW-1185">Reference proteome</keyword>
<sequence>MGSDLQTYNFNQNSNWFWWPLFPLYPYGTRNTIFKELVSEKVWCFEQLQGLYYVAVPIRMTVVKVPKGLMLFNPLPPTKALIDSLKVLQQKHGPICTIVLPTASGLEHKIPMPAMARAFPKATLWLCPGQWSFPLALPLTWLGFPPNRTRTLFADGLPHQDSCRWISLGPIDIGLGRFQEISCYHKESQSLLVTDALIGIESEPPEIFDLDPTPLLFHAREKGDEPLKDSFSLRKKGWKRLVLFASYLKPDQLKIPSIKTIIKNCFKPGLRNWKSHFGIYPFEWEKNWELSTEEIIGVKSPLLQVAPVIERLVFPRAKSEFLRWLDEIKAIKGMKRIIPAHYSAPINFNDSDCKALRNKINFSEWAPSEKSWSFLGKLDQILLNKNIVPKNPLKAFRD</sequence>
<reference evidence="1 2" key="1">
    <citation type="journal article" date="2003" name="Proc. Natl. Acad. Sci. U.S.A.">
        <title>Genome sequence of the cyanobacterium Prochlorococcus marinus SS120, a nearly minimal oxyphototrophic genome.</title>
        <authorList>
            <person name="Dufresne A."/>
            <person name="Salanoubat M."/>
            <person name="Partensky F."/>
            <person name="Artiguenave F."/>
            <person name="Axmann I.M."/>
            <person name="Barbe V."/>
            <person name="Duprat S."/>
            <person name="Galperin M.Y."/>
            <person name="Koonin E.V."/>
            <person name="Le Gall F."/>
            <person name="Makarova K.S."/>
            <person name="Ostrowski M."/>
            <person name="Oztas S."/>
            <person name="Robert C."/>
            <person name="Rogozin I.B."/>
            <person name="Scanlan D.J."/>
            <person name="Tandeau de Marsac N."/>
            <person name="Weissenbach J."/>
            <person name="Wincker P."/>
            <person name="Wolf Y.I."/>
            <person name="Hess W.R."/>
        </authorList>
    </citation>
    <scope>NUCLEOTIDE SEQUENCE [LARGE SCALE GENOMIC DNA]</scope>
    <source>
        <strain evidence="2">SARG / CCMP1375 / SS120</strain>
    </source>
</reference>
<evidence type="ECO:0000313" key="1">
    <source>
        <dbReference type="EMBL" id="AAQ00102.1"/>
    </source>
</evidence>
<dbReference type="STRING" id="167539.Pro_1057"/>
<dbReference type="EnsemblBacteria" id="AAQ00102">
    <property type="protein sequence ID" value="AAQ00102"/>
    <property type="gene ID" value="Pro_1057"/>
</dbReference>
<dbReference type="Proteomes" id="UP000001420">
    <property type="component" value="Chromosome"/>
</dbReference>